<keyword evidence="3" id="KW-0804">Transcription</keyword>
<protein>
    <submittedName>
        <fullName evidence="5">Helix-turn-helix transcriptional regulator</fullName>
    </submittedName>
</protein>
<sequence length="855" mass="94131">MMHSRDQFLAQSIDIVTSGGSIDIVGDRGSGRTTFWDRLRNHFLNETWYVLTIQGVPAFKNYPLVALAVAGVTAAREGRTSAIATAVEEISEHLRQGNGAIFIDDWDDLDDATWGVVCAVQRRDGIPVIITRANGGAARITPGGLLSSAMAVTYTIDLPTFRYDELDDALSDRLGGPVDPATLSRIYAKTGGNVGLAFALVDTAVRERRLERQEGSWIATRDMWSNALVTMIESLLEHLTPEQRDTLETLSLLGIVDVATLEQLVPSHTFEELEQQSLLELYAAGGRFLLNVKPPLVVEYFRHISHPARRLRLTRALQDGLVLDPGVEVDAVHDDAGHMAGFVRFVHEQRRARLLVTRAEWNRLRTRRAAVDYVEALIASPGRIEEIDSVFAASEHLAGDDTLVAKWHLLHANHIAFEHHEPQRAIELLRATAPELDGSGLILRARAVEIEDFLIGNGDLSTLPTPESGRSVEERIALHRAFASVLNTQGNIAESKSHIDAIRREQGDNLDPLTALIEGLNLAADCELSAAAAFAARGMDEARERFDPVSMRVYGYLAASVGIVDGRYTYVEETLDTLFSIGEPLHEPPFMQLGLDIMSAVVATRRGHKRLAQQRVIDFERNPLPDGPWPLVFRGYAYAQLAASAGDFERAGDIFEEAGDRLWARGARLSAAQSYLASIELSPTKQRLAKAADLVPRVDAKIVSSHYVFAKAMASGKPQAMMAAGEELAELKRPGMAMIAFRTASELLAGEDDAAAEHARSRFEALRELIPAADFDASRFKAVTVDLTDREREVARMAASGMTNQQIAIALSLSVRTVETHLHRLMRKTGTERRSQLKEYLEFEASRSGYSTNAQ</sequence>
<dbReference type="SUPFAM" id="SSF52540">
    <property type="entry name" value="P-loop containing nucleoside triphosphate hydrolases"/>
    <property type="match status" value="1"/>
</dbReference>
<keyword evidence="1" id="KW-0805">Transcription regulation</keyword>
<dbReference type="InterPro" id="IPR016032">
    <property type="entry name" value="Sig_transdc_resp-reg_C-effctor"/>
</dbReference>
<dbReference type="PANTHER" id="PTHR44688">
    <property type="entry name" value="DNA-BINDING TRANSCRIPTIONAL ACTIVATOR DEVR_DOSR"/>
    <property type="match status" value="1"/>
</dbReference>
<dbReference type="InterPro" id="IPR000792">
    <property type="entry name" value="Tscrpt_reg_LuxR_C"/>
</dbReference>
<dbReference type="PRINTS" id="PR00038">
    <property type="entry name" value="HTHLUXR"/>
</dbReference>
<feature type="domain" description="HTH luxR-type" evidence="4">
    <location>
        <begin position="780"/>
        <end position="847"/>
    </location>
</feature>
<evidence type="ECO:0000256" key="2">
    <source>
        <dbReference type="ARBA" id="ARBA00023125"/>
    </source>
</evidence>
<dbReference type="SUPFAM" id="SSF46894">
    <property type="entry name" value="C-terminal effector domain of the bipartite response regulators"/>
    <property type="match status" value="1"/>
</dbReference>
<evidence type="ECO:0000256" key="1">
    <source>
        <dbReference type="ARBA" id="ARBA00023015"/>
    </source>
</evidence>
<dbReference type="Pfam" id="PF00196">
    <property type="entry name" value="GerE"/>
    <property type="match status" value="1"/>
</dbReference>
<proteinExistence type="predicted"/>
<evidence type="ECO:0000256" key="3">
    <source>
        <dbReference type="ARBA" id="ARBA00023163"/>
    </source>
</evidence>
<accession>A0A6G7XGB3</accession>
<organism evidence="5 6">
    <name type="scientific">Leucobacter viscericola</name>
    <dbReference type="NCBI Taxonomy" id="2714935"/>
    <lineage>
        <taxon>Bacteria</taxon>
        <taxon>Bacillati</taxon>
        <taxon>Actinomycetota</taxon>
        <taxon>Actinomycetes</taxon>
        <taxon>Micrococcales</taxon>
        <taxon>Microbacteriaceae</taxon>
        <taxon>Leucobacter</taxon>
    </lineage>
</organism>
<dbReference type="InterPro" id="IPR027417">
    <property type="entry name" value="P-loop_NTPase"/>
</dbReference>
<evidence type="ECO:0000259" key="4">
    <source>
        <dbReference type="PROSITE" id="PS50043"/>
    </source>
</evidence>
<dbReference type="EMBL" id="CP049863">
    <property type="protein sequence ID" value="QIK63650.1"/>
    <property type="molecule type" value="Genomic_DNA"/>
</dbReference>
<dbReference type="PROSITE" id="PS50043">
    <property type="entry name" value="HTH_LUXR_2"/>
    <property type="match status" value="1"/>
</dbReference>
<dbReference type="SMART" id="SM00421">
    <property type="entry name" value="HTH_LUXR"/>
    <property type="match status" value="1"/>
</dbReference>
<dbReference type="RefSeq" id="WP_166291995.1">
    <property type="nucleotide sequence ID" value="NZ_CP049863.1"/>
</dbReference>
<evidence type="ECO:0000313" key="6">
    <source>
        <dbReference type="Proteomes" id="UP000502677"/>
    </source>
</evidence>
<dbReference type="Gene3D" id="1.10.10.10">
    <property type="entry name" value="Winged helix-like DNA-binding domain superfamily/Winged helix DNA-binding domain"/>
    <property type="match status" value="1"/>
</dbReference>
<dbReference type="PROSITE" id="PS00622">
    <property type="entry name" value="HTH_LUXR_1"/>
    <property type="match status" value="1"/>
</dbReference>
<dbReference type="PANTHER" id="PTHR44688:SF16">
    <property type="entry name" value="DNA-BINDING TRANSCRIPTIONAL ACTIVATOR DEVR_DOSR"/>
    <property type="match status" value="1"/>
</dbReference>
<dbReference type="Proteomes" id="UP000502677">
    <property type="component" value="Chromosome"/>
</dbReference>
<name>A0A6G7XGB3_9MICO</name>
<dbReference type="InterPro" id="IPR036388">
    <property type="entry name" value="WH-like_DNA-bd_sf"/>
</dbReference>
<gene>
    <name evidence="5" type="ORF">G7068_10920</name>
</gene>
<keyword evidence="2" id="KW-0238">DNA-binding</keyword>
<keyword evidence="6" id="KW-1185">Reference proteome</keyword>
<dbReference type="KEGG" id="lvi:G7068_10920"/>
<dbReference type="AlphaFoldDB" id="A0A6G7XGB3"/>
<dbReference type="CDD" id="cd06170">
    <property type="entry name" value="LuxR_C_like"/>
    <property type="match status" value="1"/>
</dbReference>
<dbReference type="GO" id="GO:0003677">
    <property type="term" value="F:DNA binding"/>
    <property type="evidence" value="ECO:0007669"/>
    <property type="project" value="UniProtKB-KW"/>
</dbReference>
<evidence type="ECO:0000313" key="5">
    <source>
        <dbReference type="EMBL" id="QIK63650.1"/>
    </source>
</evidence>
<reference evidence="5 6" key="1">
    <citation type="submission" date="2020-03" db="EMBL/GenBank/DDBJ databases">
        <title>Leucobacter sp. nov., isolated from beetles.</title>
        <authorList>
            <person name="Hyun D.-W."/>
            <person name="Bae J.-W."/>
        </authorList>
    </citation>
    <scope>NUCLEOTIDE SEQUENCE [LARGE SCALE GENOMIC DNA]</scope>
    <source>
        <strain evidence="5 6">HDW9C</strain>
    </source>
</reference>
<dbReference type="GO" id="GO:0006355">
    <property type="term" value="P:regulation of DNA-templated transcription"/>
    <property type="evidence" value="ECO:0007669"/>
    <property type="project" value="InterPro"/>
</dbReference>